<protein>
    <submittedName>
        <fullName evidence="2">Uncharacterized protein</fullName>
    </submittedName>
</protein>
<reference evidence="2" key="1">
    <citation type="submission" date="2021-06" db="EMBL/GenBank/DDBJ databases">
        <authorList>
            <person name="Hodson N. C."/>
            <person name="Mongue J. A."/>
            <person name="Jaron S. K."/>
        </authorList>
    </citation>
    <scope>NUCLEOTIDE SEQUENCE</scope>
</reference>
<gene>
    <name evidence="2" type="ORF">AFUS01_LOCUS21084</name>
</gene>
<dbReference type="AlphaFoldDB" id="A0A8J2P657"/>
<organism evidence="2 3">
    <name type="scientific">Allacma fusca</name>
    <dbReference type="NCBI Taxonomy" id="39272"/>
    <lineage>
        <taxon>Eukaryota</taxon>
        <taxon>Metazoa</taxon>
        <taxon>Ecdysozoa</taxon>
        <taxon>Arthropoda</taxon>
        <taxon>Hexapoda</taxon>
        <taxon>Collembola</taxon>
        <taxon>Symphypleona</taxon>
        <taxon>Sminthuridae</taxon>
        <taxon>Allacma</taxon>
    </lineage>
</organism>
<keyword evidence="3" id="KW-1185">Reference proteome</keyword>
<feature type="compositionally biased region" description="Acidic residues" evidence="1">
    <location>
        <begin position="1"/>
        <end position="10"/>
    </location>
</feature>
<dbReference type="Proteomes" id="UP000708208">
    <property type="component" value="Unassembled WGS sequence"/>
</dbReference>
<proteinExistence type="predicted"/>
<evidence type="ECO:0000256" key="1">
    <source>
        <dbReference type="SAM" id="MobiDB-lite"/>
    </source>
</evidence>
<evidence type="ECO:0000313" key="3">
    <source>
        <dbReference type="Proteomes" id="UP000708208"/>
    </source>
</evidence>
<feature type="region of interest" description="Disordered" evidence="1">
    <location>
        <begin position="1"/>
        <end position="28"/>
    </location>
</feature>
<accession>A0A8J2P657</accession>
<comment type="caution">
    <text evidence="2">The sequence shown here is derived from an EMBL/GenBank/DDBJ whole genome shotgun (WGS) entry which is preliminary data.</text>
</comment>
<sequence length="242" mass="27436">MVVEIPDENCESGKPFTPRRCSSSESCSPRLSPSPLYAAEVVDEPVSKRRSLLSTILIQDSSDSDGTDFVVIAQECHVIVDHAVRLGDTADVLSCDTIDELPHPNASSTTETVQSNRDPVIPDHDFNAQEYVHRFQFDNFRTQYRQYRRTPEYKLKLKQKEKKKKTIEKSLAAPNTTISKLVGVSRMTLYRRLNEGEVSVSRYANVCNDELDAVVTDILQEFPNSGYRRVQGYLQARGYIIQ</sequence>
<feature type="compositionally biased region" description="Low complexity" evidence="1">
    <location>
        <begin position="18"/>
        <end position="28"/>
    </location>
</feature>
<dbReference type="EMBL" id="CAJVCH010234103">
    <property type="protein sequence ID" value="CAG7732574.1"/>
    <property type="molecule type" value="Genomic_DNA"/>
</dbReference>
<name>A0A8J2P657_9HEXA</name>
<evidence type="ECO:0000313" key="2">
    <source>
        <dbReference type="EMBL" id="CAG7732574.1"/>
    </source>
</evidence>